<dbReference type="Proteomes" id="UP000663852">
    <property type="component" value="Unassembled WGS sequence"/>
</dbReference>
<dbReference type="Proteomes" id="UP000663828">
    <property type="component" value="Unassembled WGS sequence"/>
</dbReference>
<sequence length="202" mass="23665">MQSSNVVHDTKSQSTEKIQQTADECRRLITEHLDKNIHEIETEFRKFADRVKYIRKEDDFNEIDLNEFDTKLKQLQQQLHQPSMFSIQESSTSLINKIQIVTSSEANHQIKSKNIAVQVKTPLSAPLWYHPFQVTKVQRIDANYPECKTSTTQYSVEDCVNGPRAEDKDNDINFDTCPLCYWEFPPSMLMLEKRKHIETHFA</sequence>
<comment type="caution">
    <text evidence="1">The sequence shown here is derived from an EMBL/GenBank/DDBJ whole genome shotgun (WGS) entry which is preliminary data.</text>
</comment>
<keyword evidence="3" id="KW-1185">Reference proteome</keyword>
<organism evidence="1 3">
    <name type="scientific">Adineta ricciae</name>
    <name type="common">Rotifer</name>
    <dbReference type="NCBI Taxonomy" id="249248"/>
    <lineage>
        <taxon>Eukaryota</taxon>
        <taxon>Metazoa</taxon>
        <taxon>Spiralia</taxon>
        <taxon>Gnathifera</taxon>
        <taxon>Rotifera</taxon>
        <taxon>Eurotatoria</taxon>
        <taxon>Bdelloidea</taxon>
        <taxon>Adinetida</taxon>
        <taxon>Adinetidae</taxon>
        <taxon>Adineta</taxon>
    </lineage>
</organism>
<accession>A0A814MGN2</accession>
<dbReference type="EMBL" id="CAJNOR010001107">
    <property type="protein sequence ID" value="CAF1076264.1"/>
    <property type="molecule type" value="Genomic_DNA"/>
</dbReference>
<dbReference type="EMBL" id="CAJNOJ010000324">
    <property type="protein sequence ID" value="CAF1399197.1"/>
    <property type="molecule type" value="Genomic_DNA"/>
</dbReference>
<name>A0A814MGN2_ADIRI</name>
<evidence type="ECO:0000313" key="1">
    <source>
        <dbReference type="EMBL" id="CAF1076264.1"/>
    </source>
</evidence>
<proteinExistence type="predicted"/>
<gene>
    <name evidence="2" type="ORF">EDS130_LOCUS35905</name>
    <name evidence="1" type="ORF">XAT740_LOCUS17082</name>
</gene>
<evidence type="ECO:0000313" key="3">
    <source>
        <dbReference type="Proteomes" id="UP000663828"/>
    </source>
</evidence>
<dbReference type="AlphaFoldDB" id="A0A814MGN2"/>
<evidence type="ECO:0000313" key="2">
    <source>
        <dbReference type="EMBL" id="CAF1399197.1"/>
    </source>
</evidence>
<protein>
    <submittedName>
        <fullName evidence="1">Uncharacterized protein</fullName>
    </submittedName>
</protein>
<reference evidence="1" key="1">
    <citation type="submission" date="2021-02" db="EMBL/GenBank/DDBJ databases">
        <authorList>
            <person name="Nowell W R."/>
        </authorList>
    </citation>
    <scope>NUCLEOTIDE SEQUENCE</scope>
</reference>